<evidence type="ECO:0000313" key="2">
    <source>
        <dbReference type="Proteomes" id="UP001589646"/>
    </source>
</evidence>
<organism evidence="1 2">
    <name type="scientific">Nonomuraea roseola</name>
    <dbReference type="NCBI Taxonomy" id="46179"/>
    <lineage>
        <taxon>Bacteria</taxon>
        <taxon>Bacillati</taxon>
        <taxon>Actinomycetota</taxon>
        <taxon>Actinomycetes</taxon>
        <taxon>Streptosporangiales</taxon>
        <taxon>Streptosporangiaceae</taxon>
        <taxon>Nonomuraea</taxon>
    </lineage>
</organism>
<sequence length="67" mass="8026">MEDPWTEIDDHILAERILSALMIMREQFGDSLSEAIDRFNERHEHLREVRPGEFIKTRELYGQGFYS</sequence>
<dbReference type="EMBL" id="JBHMCE010000007">
    <property type="protein sequence ID" value="MFB9529803.1"/>
    <property type="molecule type" value="Genomic_DNA"/>
</dbReference>
<proteinExistence type="predicted"/>
<dbReference type="RefSeq" id="WP_346127791.1">
    <property type="nucleotide sequence ID" value="NZ_BAAAXC010000015.1"/>
</dbReference>
<dbReference type="Proteomes" id="UP001589646">
    <property type="component" value="Unassembled WGS sequence"/>
</dbReference>
<protein>
    <submittedName>
        <fullName evidence="1">Uncharacterized protein</fullName>
    </submittedName>
</protein>
<reference evidence="1 2" key="1">
    <citation type="submission" date="2024-09" db="EMBL/GenBank/DDBJ databases">
        <authorList>
            <person name="Sun Q."/>
            <person name="Mori K."/>
        </authorList>
    </citation>
    <scope>NUCLEOTIDE SEQUENCE [LARGE SCALE GENOMIC DNA]</scope>
    <source>
        <strain evidence="1 2">JCM 3323</strain>
    </source>
</reference>
<gene>
    <name evidence="1" type="ORF">ACFFRN_24645</name>
</gene>
<comment type="caution">
    <text evidence="1">The sequence shown here is derived from an EMBL/GenBank/DDBJ whole genome shotgun (WGS) entry which is preliminary data.</text>
</comment>
<keyword evidence="2" id="KW-1185">Reference proteome</keyword>
<name>A0ABV5Q2U1_9ACTN</name>
<accession>A0ABV5Q2U1</accession>
<evidence type="ECO:0000313" key="1">
    <source>
        <dbReference type="EMBL" id="MFB9529803.1"/>
    </source>
</evidence>